<keyword evidence="2" id="KW-1185">Reference proteome</keyword>
<organism evidence="1 2">
    <name type="scientific">Alcanivorax sediminis</name>
    <dbReference type="NCBI Taxonomy" id="2663008"/>
    <lineage>
        <taxon>Bacteria</taxon>
        <taxon>Pseudomonadati</taxon>
        <taxon>Pseudomonadota</taxon>
        <taxon>Gammaproteobacteria</taxon>
        <taxon>Oceanospirillales</taxon>
        <taxon>Alcanivoracaceae</taxon>
        <taxon>Alcanivorax</taxon>
    </lineage>
</organism>
<proteinExistence type="predicted"/>
<dbReference type="Pfam" id="PF12088">
    <property type="entry name" value="DUF3565"/>
    <property type="match status" value="1"/>
</dbReference>
<comment type="caution">
    <text evidence="1">The sequence shown here is derived from an EMBL/GenBank/DDBJ whole genome shotgun (WGS) entry which is preliminary data.</text>
</comment>
<gene>
    <name evidence="1" type="ORF">GFN93_08860</name>
</gene>
<dbReference type="EMBL" id="WIRE01000001">
    <property type="protein sequence ID" value="MQX53358.1"/>
    <property type="molecule type" value="Genomic_DNA"/>
</dbReference>
<reference evidence="1 2" key="1">
    <citation type="submission" date="2019-10" db="EMBL/GenBank/DDBJ databases">
        <title>Alcanivorax sp.PA15-N-34 draft genome sequence.</title>
        <authorList>
            <person name="Liao X."/>
            <person name="Shao Z."/>
        </authorList>
    </citation>
    <scope>NUCLEOTIDE SEQUENCE [LARGE SCALE GENOMIC DNA]</scope>
    <source>
        <strain evidence="1 2">PA15-N-34</strain>
    </source>
</reference>
<dbReference type="InterPro" id="IPR021948">
    <property type="entry name" value="DUF3565"/>
</dbReference>
<dbReference type="Proteomes" id="UP000469421">
    <property type="component" value="Unassembled WGS sequence"/>
</dbReference>
<dbReference type="RefSeq" id="WP_153500655.1">
    <property type="nucleotide sequence ID" value="NZ_WIRE01000001.1"/>
</dbReference>
<evidence type="ECO:0000313" key="1">
    <source>
        <dbReference type="EMBL" id="MQX53358.1"/>
    </source>
</evidence>
<protein>
    <submittedName>
        <fullName evidence="1">DUF3565 domain-containing protein</fullName>
    </submittedName>
</protein>
<name>A0A6N7LSF4_9GAMM</name>
<accession>A0A6N7LSF4</accession>
<sequence length="70" mass="8293">MTNQVTVNGFRQDEVGDWVMELSCGHRQHVRHHPPFMNRPWVMTDEGRRQHLDMVVTCTQCQRGMPFPED</sequence>
<evidence type="ECO:0000313" key="2">
    <source>
        <dbReference type="Proteomes" id="UP000469421"/>
    </source>
</evidence>
<dbReference type="AlphaFoldDB" id="A0A6N7LSF4"/>